<sequence>MNADKDLENKFDQDFLFYLGFINEFIKNFKNEEEAKHCNAWLKKLCGSPCATIDKKRCRNIYLSNLILCMQEGKLAGPFRGNPNEVDISDAMQAFEHLTPSNLAEPDWLQEVAESPDEDYPRDGRTYLATRTLPGGEGAFAYLAVTLAEDEPKWLGGGEGAFDRVMEEKFQEYVPPVSEMERLLLRRKDPAERERVLAYYDVLLQNITSELNEDVPPEENDTINALIQQLIEDLQRKEKYDKYAAMSDKERRTDLLLLLHDRVYARRQKTAQREEVLDEIEQRTMPLSFFDVSLQPEDVVELPATMWEQAINKFPNRKLMEMLFNNYPNPLIEKFLDLLSNEKETIAIRMQRKHENMVSQMRKELRKEGEKGRIKAEEAERFAQQVAPVLAQIKVAYQNREDAFKKLKDYKDSNLSEQQQLYEKLRTALYDTQKSVEEEAKRGRELTEQINFVNNQTEQMHQVNEEALRMTEADNIALMQNIKKLRKAVHNYEARMRQIQTLSQRKQGSSSAYYYF</sequence>
<proteinExistence type="predicted"/>
<keyword evidence="4" id="KW-1185">Reference proteome</keyword>
<dbReference type="AlphaFoldDB" id="A0AAN7ZUQ6"/>
<evidence type="ECO:0000259" key="2">
    <source>
        <dbReference type="Pfam" id="PF14846"/>
    </source>
</evidence>
<dbReference type="Proteomes" id="UP001329430">
    <property type="component" value="Chromosome 2"/>
</dbReference>
<protein>
    <recommendedName>
        <fullName evidence="2">DUF4485 domain-containing protein</fullName>
    </recommendedName>
</protein>
<accession>A0AAN7ZUQ6</accession>
<dbReference type="EMBL" id="JAVRBK010000002">
    <property type="protein sequence ID" value="KAK5648308.1"/>
    <property type="molecule type" value="Genomic_DNA"/>
</dbReference>
<dbReference type="InterPro" id="IPR027831">
    <property type="entry name" value="DUF4485"/>
</dbReference>
<organism evidence="3 4">
    <name type="scientific">Pyrocoelia pectoralis</name>
    <dbReference type="NCBI Taxonomy" id="417401"/>
    <lineage>
        <taxon>Eukaryota</taxon>
        <taxon>Metazoa</taxon>
        <taxon>Ecdysozoa</taxon>
        <taxon>Arthropoda</taxon>
        <taxon>Hexapoda</taxon>
        <taxon>Insecta</taxon>
        <taxon>Pterygota</taxon>
        <taxon>Neoptera</taxon>
        <taxon>Endopterygota</taxon>
        <taxon>Coleoptera</taxon>
        <taxon>Polyphaga</taxon>
        <taxon>Elateriformia</taxon>
        <taxon>Elateroidea</taxon>
        <taxon>Lampyridae</taxon>
        <taxon>Lampyrinae</taxon>
        <taxon>Pyrocoelia</taxon>
    </lineage>
</organism>
<gene>
    <name evidence="3" type="ORF">RI129_003200</name>
</gene>
<dbReference type="Pfam" id="PF14846">
    <property type="entry name" value="DUF4485"/>
    <property type="match status" value="1"/>
</dbReference>
<evidence type="ECO:0000313" key="4">
    <source>
        <dbReference type="Proteomes" id="UP001329430"/>
    </source>
</evidence>
<evidence type="ECO:0000256" key="1">
    <source>
        <dbReference type="SAM" id="Coils"/>
    </source>
</evidence>
<feature type="coiled-coil region" evidence="1">
    <location>
        <begin position="453"/>
        <end position="502"/>
    </location>
</feature>
<reference evidence="3 4" key="1">
    <citation type="journal article" date="2024" name="Insects">
        <title>An Improved Chromosome-Level Genome Assembly of the Firefly Pyrocoelia pectoralis.</title>
        <authorList>
            <person name="Fu X."/>
            <person name="Meyer-Rochow V.B."/>
            <person name="Ballantyne L."/>
            <person name="Zhu X."/>
        </authorList>
    </citation>
    <scope>NUCLEOTIDE SEQUENCE [LARGE SCALE GENOMIC DNA]</scope>
    <source>
        <strain evidence="3">XCY_ONT2</strain>
    </source>
</reference>
<keyword evidence="1" id="KW-0175">Coiled coil</keyword>
<evidence type="ECO:0000313" key="3">
    <source>
        <dbReference type="EMBL" id="KAK5648308.1"/>
    </source>
</evidence>
<feature type="domain" description="DUF4485" evidence="2">
    <location>
        <begin position="12"/>
        <end position="85"/>
    </location>
</feature>
<name>A0AAN7ZUQ6_9COLE</name>
<comment type="caution">
    <text evidence="3">The sequence shown here is derived from an EMBL/GenBank/DDBJ whole genome shotgun (WGS) entry which is preliminary data.</text>
</comment>